<dbReference type="Gene3D" id="1.20.1280.50">
    <property type="match status" value="1"/>
</dbReference>
<dbReference type="PANTHER" id="PTHR20933">
    <property type="entry name" value="F-BOX ONLY PROTEIN 33"/>
    <property type="match status" value="1"/>
</dbReference>
<protein>
    <recommendedName>
        <fullName evidence="1">F-box domain-containing protein</fullName>
    </recommendedName>
</protein>
<organism evidence="2 3">
    <name type="scientific">Exidia glandulosa HHB12029</name>
    <dbReference type="NCBI Taxonomy" id="1314781"/>
    <lineage>
        <taxon>Eukaryota</taxon>
        <taxon>Fungi</taxon>
        <taxon>Dikarya</taxon>
        <taxon>Basidiomycota</taxon>
        <taxon>Agaricomycotina</taxon>
        <taxon>Agaricomycetes</taxon>
        <taxon>Auriculariales</taxon>
        <taxon>Exidiaceae</taxon>
        <taxon>Exidia</taxon>
    </lineage>
</organism>
<dbReference type="InParanoid" id="A0A165DJR5"/>
<evidence type="ECO:0000259" key="1">
    <source>
        <dbReference type="PROSITE" id="PS50181"/>
    </source>
</evidence>
<gene>
    <name evidence="2" type="ORF">EXIGLDRAFT_700170</name>
</gene>
<evidence type="ECO:0000313" key="3">
    <source>
        <dbReference type="Proteomes" id="UP000077266"/>
    </source>
</evidence>
<proteinExistence type="predicted"/>
<dbReference type="PANTHER" id="PTHR20933:SF4">
    <property type="entry name" value="F-BOX INVOLVED IN POLYQ PATHOGENESIS, ISOFORM A"/>
    <property type="match status" value="1"/>
</dbReference>
<dbReference type="InterPro" id="IPR001810">
    <property type="entry name" value="F-box_dom"/>
</dbReference>
<dbReference type="PROSITE" id="PS50181">
    <property type="entry name" value="FBOX"/>
    <property type="match status" value="1"/>
</dbReference>
<accession>A0A165DJR5</accession>
<dbReference type="InterPro" id="IPR036047">
    <property type="entry name" value="F-box-like_dom_sf"/>
</dbReference>
<keyword evidence="3" id="KW-1185">Reference proteome</keyword>
<dbReference type="AlphaFoldDB" id="A0A165DJR5"/>
<dbReference type="SUPFAM" id="SSF81383">
    <property type="entry name" value="F-box domain"/>
    <property type="match status" value="1"/>
</dbReference>
<dbReference type="Pfam" id="PF12937">
    <property type="entry name" value="F-box-like"/>
    <property type="match status" value="1"/>
</dbReference>
<reference evidence="2 3" key="1">
    <citation type="journal article" date="2016" name="Mol. Biol. Evol.">
        <title>Comparative Genomics of Early-Diverging Mushroom-Forming Fungi Provides Insights into the Origins of Lignocellulose Decay Capabilities.</title>
        <authorList>
            <person name="Nagy L.G."/>
            <person name="Riley R."/>
            <person name="Tritt A."/>
            <person name="Adam C."/>
            <person name="Daum C."/>
            <person name="Floudas D."/>
            <person name="Sun H."/>
            <person name="Yadav J.S."/>
            <person name="Pangilinan J."/>
            <person name="Larsson K.H."/>
            <person name="Matsuura K."/>
            <person name="Barry K."/>
            <person name="Labutti K."/>
            <person name="Kuo R."/>
            <person name="Ohm R.A."/>
            <person name="Bhattacharya S.S."/>
            <person name="Shirouzu T."/>
            <person name="Yoshinaga Y."/>
            <person name="Martin F.M."/>
            <person name="Grigoriev I.V."/>
            <person name="Hibbett D.S."/>
        </authorList>
    </citation>
    <scope>NUCLEOTIDE SEQUENCE [LARGE SCALE GENOMIC DNA]</scope>
    <source>
        <strain evidence="2 3">HHB12029</strain>
    </source>
</reference>
<dbReference type="EMBL" id="KV426213">
    <property type="protein sequence ID" value="KZV84713.1"/>
    <property type="molecule type" value="Genomic_DNA"/>
</dbReference>
<name>A0A165DJR5_EXIGL</name>
<dbReference type="GO" id="GO:0031398">
    <property type="term" value="P:positive regulation of protein ubiquitination"/>
    <property type="evidence" value="ECO:0007669"/>
    <property type="project" value="TreeGrafter"/>
</dbReference>
<evidence type="ECO:0000313" key="2">
    <source>
        <dbReference type="EMBL" id="KZV84713.1"/>
    </source>
</evidence>
<dbReference type="SMART" id="SM00256">
    <property type="entry name" value="FBOX"/>
    <property type="match status" value="1"/>
</dbReference>
<dbReference type="Proteomes" id="UP000077266">
    <property type="component" value="Unassembled WGS sequence"/>
</dbReference>
<sequence>MADIVTCAVARAARAFNAKLSVNRLPAEVLTAIFAFLPVPCRFTATHVCTHWRTVGLDCPALWSTISITRRSNLDCIRTLFLRSKAAALRVALYVQNADLLTRYEPVVHWITYCLPRTTSLDLKNVTQIALGLLETPHPALQELRIGAPVDDFESGLEGVLDAADEHEVNLRQPFTLSAPRLTDLSIRLPNKTNPFLPTLKNVALPPGPLGIPALFGAGPLFFEECTFDIIPALLQGLPSVEQLALIEVEAPGPWKHKEILLARSGANSNTRGFIRPMRDFNMQFLATTYAQTIVSLSLSEDEIKGIFFEQFPTLPALQTFIYVATSPPPLVTSPRRWDFPALQSVAIGSTRPIRVRLGAIHTREVSTIPFNRENIATFVRGVSSFRRLKRLVVVNLELEGRRSSLQDLAWRVDERAGCHWDGLAV</sequence>
<dbReference type="OrthoDB" id="3193283at2759"/>
<feature type="domain" description="F-box" evidence="1">
    <location>
        <begin position="19"/>
        <end position="66"/>
    </location>
</feature>